<dbReference type="AlphaFoldDB" id="A0A0H2QVX6"/>
<keyword evidence="3" id="KW-1185">Reference proteome</keyword>
<evidence type="ECO:0000313" key="2">
    <source>
        <dbReference type="EMBL" id="KLO03750.1"/>
    </source>
</evidence>
<name>A0A0H2QVX6_9AGAM</name>
<evidence type="ECO:0000256" key="1">
    <source>
        <dbReference type="SAM" id="MobiDB-lite"/>
    </source>
</evidence>
<sequence>MALGNDVGVDELLHDNMAAMSTTRQSRSRALVLYRRRHETWDGEEVRDSVGGDAAGSGRRLRGVRRPFNDDQSRDTTTTTACLTRHDTKYDGIGKQKKLASEGSTFARARYVPSSSTAAAGLHRWMAARGQRRAVQTRRRARRISCSPALDMYRQDMSTNSGSRRETTVKGGCGSELRWCIDGGLRGRELVTVVERDVTARRDSIHTVFA</sequence>
<feature type="region of interest" description="Disordered" evidence="1">
    <location>
        <begin position="47"/>
        <end position="77"/>
    </location>
</feature>
<accession>A0A0H2QVX6</accession>
<organism evidence="2 3">
    <name type="scientific">Schizopora paradoxa</name>
    <dbReference type="NCBI Taxonomy" id="27342"/>
    <lineage>
        <taxon>Eukaryota</taxon>
        <taxon>Fungi</taxon>
        <taxon>Dikarya</taxon>
        <taxon>Basidiomycota</taxon>
        <taxon>Agaricomycotina</taxon>
        <taxon>Agaricomycetes</taxon>
        <taxon>Hymenochaetales</taxon>
        <taxon>Schizoporaceae</taxon>
        <taxon>Schizopora</taxon>
    </lineage>
</organism>
<protein>
    <submittedName>
        <fullName evidence="2">Uncharacterized protein</fullName>
    </submittedName>
</protein>
<dbReference type="InParanoid" id="A0A0H2QVX6"/>
<proteinExistence type="predicted"/>
<reference evidence="2 3" key="1">
    <citation type="submission" date="2015-04" db="EMBL/GenBank/DDBJ databases">
        <title>Complete genome sequence of Schizopora paradoxa KUC8140, a cosmopolitan wood degrader in East Asia.</title>
        <authorList>
            <consortium name="DOE Joint Genome Institute"/>
            <person name="Min B."/>
            <person name="Park H."/>
            <person name="Jang Y."/>
            <person name="Kim J.-J."/>
            <person name="Kim K.H."/>
            <person name="Pangilinan J."/>
            <person name="Lipzen A."/>
            <person name="Riley R."/>
            <person name="Grigoriev I.V."/>
            <person name="Spatafora J.W."/>
            <person name="Choi I.-G."/>
        </authorList>
    </citation>
    <scope>NUCLEOTIDE SEQUENCE [LARGE SCALE GENOMIC DNA]</scope>
    <source>
        <strain evidence="2 3">KUC8140</strain>
    </source>
</reference>
<dbReference type="EMBL" id="KQ087091">
    <property type="protein sequence ID" value="KLO03750.1"/>
    <property type="molecule type" value="Genomic_DNA"/>
</dbReference>
<gene>
    <name evidence="2" type="ORF">SCHPADRAFT_948392</name>
</gene>
<dbReference type="Proteomes" id="UP000053477">
    <property type="component" value="Unassembled WGS sequence"/>
</dbReference>
<evidence type="ECO:0000313" key="3">
    <source>
        <dbReference type="Proteomes" id="UP000053477"/>
    </source>
</evidence>